<reference evidence="6 7" key="1">
    <citation type="submission" date="2020-08" db="EMBL/GenBank/DDBJ databases">
        <title>Genome public.</title>
        <authorList>
            <person name="Liu C."/>
            <person name="Sun Q."/>
        </authorList>
    </citation>
    <scope>NUCLEOTIDE SEQUENCE [LARGE SCALE GENOMIC DNA]</scope>
    <source>
        <strain evidence="6 7">New-38</strain>
    </source>
</reference>
<keyword evidence="7" id="KW-1185">Reference proteome</keyword>
<dbReference type="PANTHER" id="PTHR30055:SF234">
    <property type="entry name" value="HTH-TYPE TRANSCRIPTIONAL REGULATOR BETI"/>
    <property type="match status" value="1"/>
</dbReference>
<dbReference type="InterPro" id="IPR001647">
    <property type="entry name" value="HTH_TetR"/>
</dbReference>
<sequence length="195" mass="22742">MQEQRILDAALRVMAKYSISGTRMHLIAEEAGMAASNLHYHFKTKHDLLLALLAEIQDRFDQERSGLMLQETHSLRERLAVFFEQKKALILEQPRYDKVQFDFWLLGQSDETVKQDFRRSFDHWRGHLVESMLEFYPQMEAEYAKDLSYTLISLMMGASMQYLNGDGVSLDRYFSQCLDMVIGKIEADYGPSLIK</sequence>
<keyword evidence="3" id="KW-0804">Transcription</keyword>
<dbReference type="InterPro" id="IPR036271">
    <property type="entry name" value="Tet_transcr_reg_TetR-rel_C_sf"/>
</dbReference>
<evidence type="ECO:0000256" key="1">
    <source>
        <dbReference type="ARBA" id="ARBA00023015"/>
    </source>
</evidence>
<dbReference type="InterPro" id="IPR009057">
    <property type="entry name" value="Homeodomain-like_sf"/>
</dbReference>
<evidence type="ECO:0000256" key="2">
    <source>
        <dbReference type="ARBA" id="ARBA00023125"/>
    </source>
</evidence>
<dbReference type="RefSeq" id="WP_145996840.1">
    <property type="nucleotide sequence ID" value="NZ_JACOPR010000002.1"/>
</dbReference>
<feature type="domain" description="HTH tetR-type" evidence="5">
    <location>
        <begin position="1"/>
        <end position="60"/>
    </location>
</feature>
<dbReference type="Pfam" id="PF00440">
    <property type="entry name" value="TetR_N"/>
    <property type="match status" value="1"/>
</dbReference>
<dbReference type="InterPro" id="IPR050109">
    <property type="entry name" value="HTH-type_TetR-like_transc_reg"/>
</dbReference>
<feature type="DNA-binding region" description="H-T-H motif" evidence="4">
    <location>
        <begin position="23"/>
        <end position="42"/>
    </location>
</feature>
<dbReference type="PRINTS" id="PR00455">
    <property type="entry name" value="HTHTETR"/>
</dbReference>
<keyword evidence="1" id="KW-0805">Transcription regulation</keyword>
<evidence type="ECO:0000313" key="7">
    <source>
        <dbReference type="Proteomes" id="UP000660021"/>
    </source>
</evidence>
<accession>A0ABR7HQG0</accession>
<evidence type="ECO:0000259" key="5">
    <source>
        <dbReference type="PROSITE" id="PS50977"/>
    </source>
</evidence>
<proteinExistence type="predicted"/>
<dbReference type="Proteomes" id="UP000660021">
    <property type="component" value="Unassembled WGS sequence"/>
</dbReference>
<comment type="caution">
    <text evidence="6">The sequence shown here is derived from an EMBL/GenBank/DDBJ whole genome shotgun (WGS) entry which is preliminary data.</text>
</comment>
<keyword evidence="2 4" id="KW-0238">DNA-binding</keyword>
<dbReference type="PROSITE" id="PS50977">
    <property type="entry name" value="HTH_TETR_2"/>
    <property type="match status" value="1"/>
</dbReference>
<evidence type="ECO:0000313" key="6">
    <source>
        <dbReference type="EMBL" id="MBC5729764.1"/>
    </source>
</evidence>
<protein>
    <submittedName>
        <fullName evidence="6">TetR/AcrR family transcriptional regulator</fullName>
    </submittedName>
</protein>
<dbReference type="SUPFAM" id="SSF48498">
    <property type="entry name" value="Tetracyclin repressor-like, C-terminal domain"/>
    <property type="match status" value="1"/>
</dbReference>
<evidence type="ECO:0000256" key="3">
    <source>
        <dbReference type="ARBA" id="ARBA00023163"/>
    </source>
</evidence>
<dbReference type="PANTHER" id="PTHR30055">
    <property type="entry name" value="HTH-TYPE TRANSCRIPTIONAL REGULATOR RUTR"/>
    <property type="match status" value="1"/>
</dbReference>
<gene>
    <name evidence="6" type="ORF">H8S34_02815</name>
</gene>
<dbReference type="Gene3D" id="1.10.357.10">
    <property type="entry name" value="Tetracycline Repressor, domain 2"/>
    <property type="match status" value="1"/>
</dbReference>
<dbReference type="SUPFAM" id="SSF46689">
    <property type="entry name" value="Homeodomain-like"/>
    <property type="match status" value="1"/>
</dbReference>
<organism evidence="6 7">
    <name type="scientific">Pseudoflavonifractor hominis</name>
    <dbReference type="NCBI Taxonomy" id="2763059"/>
    <lineage>
        <taxon>Bacteria</taxon>
        <taxon>Bacillati</taxon>
        <taxon>Bacillota</taxon>
        <taxon>Clostridia</taxon>
        <taxon>Eubacteriales</taxon>
        <taxon>Oscillospiraceae</taxon>
        <taxon>Pseudoflavonifractor</taxon>
    </lineage>
</organism>
<dbReference type="EMBL" id="JACOPR010000002">
    <property type="protein sequence ID" value="MBC5729764.1"/>
    <property type="molecule type" value="Genomic_DNA"/>
</dbReference>
<evidence type="ECO:0000256" key="4">
    <source>
        <dbReference type="PROSITE-ProRule" id="PRU00335"/>
    </source>
</evidence>
<name>A0ABR7HQG0_9FIRM</name>